<evidence type="ECO:0000256" key="2">
    <source>
        <dbReference type="ARBA" id="ARBA00022821"/>
    </source>
</evidence>
<dbReference type="FunFam" id="1.10.10.10:FF:000322">
    <property type="entry name" value="Probable disease resistance protein At1g63360"/>
    <property type="match status" value="1"/>
</dbReference>
<evidence type="ECO:0000313" key="5">
    <source>
        <dbReference type="Proteomes" id="UP000324705"/>
    </source>
</evidence>
<dbReference type="Pfam" id="PF23559">
    <property type="entry name" value="WHD_DRP"/>
    <property type="match status" value="1"/>
</dbReference>
<keyword evidence="2" id="KW-0611">Plant defense</keyword>
<name>A0A9R1B5S9_TRITD</name>
<dbReference type="PANTHER" id="PTHR23155:SF1228">
    <property type="entry name" value="NB-ARC DOMAIN CONTAINING PROTEIN, EXPRESSED"/>
    <property type="match status" value="1"/>
</dbReference>
<keyword evidence="5" id="KW-1185">Reference proteome</keyword>
<dbReference type="Gene3D" id="1.10.8.430">
    <property type="entry name" value="Helical domain of apoptotic protease-activating factors"/>
    <property type="match status" value="1"/>
</dbReference>
<dbReference type="InterPro" id="IPR027417">
    <property type="entry name" value="P-loop_NTPase"/>
</dbReference>
<dbReference type="GO" id="GO:0009626">
    <property type="term" value="P:plant-type hypersensitive response"/>
    <property type="evidence" value="ECO:0007669"/>
    <property type="project" value="UniProtKB-ARBA"/>
</dbReference>
<gene>
    <name evidence="4" type="ORF">TRITD_6Bv1G002840</name>
</gene>
<dbReference type="Proteomes" id="UP000324705">
    <property type="component" value="Chromosome 6B"/>
</dbReference>
<organism evidence="4 5">
    <name type="scientific">Triticum turgidum subsp. durum</name>
    <name type="common">Durum wheat</name>
    <name type="synonym">Triticum durum</name>
    <dbReference type="NCBI Taxonomy" id="4567"/>
    <lineage>
        <taxon>Eukaryota</taxon>
        <taxon>Viridiplantae</taxon>
        <taxon>Streptophyta</taxon>
        <taxon>Embryophyta</taxon>
        <taxon>Tracheophyta</taxon>
        <taxon>Spermatophyta</taxon>
        <taxon>Magnoliopsida</taxon>
        <taxon>Liliopsida</taxon>
        <taxon>Poales</taxon>
        <taxon>Poaceae</taxon>
        <taxon>BOP clade</taxon>
        <taxon>Pooideae</taxon>
        <taxon>Triticodae</taxon>
        <taxon>Triticeae</taxon>
        <taxon>Triticinae</taxon>
        <taxon>Triticum</taxon>
    </lineage>
</organism>
<accession>A0A9R1B5S9</accession>
<reference evidence="4 5" key="1">
    <citation type="submission" date="2017-09" db="EMBL/GenBank/DDBJ databases">
        <authorList>
            <consortium name="International Durum Wheat Genome Sequencing Consortium (IDWGSC)"/>
            <person name="Milanesi L."/>
        </authorList>
    </citation>
    <scope>NUCLEOTIDE SEQUENCE [LARGE SCALE GENOMIC DNA]</scope>
    <source>
        <strain evidence="5">cv. Svevo</strain>
    </source>
</reference>
<dbReference type="PANTHER" id="PTHR23155">
    <property type="entry name" value="DISEASE RESISTANCE PROTEIN RP"/>
    <property type="match status" value="1"/>
</dbReference>
<dbReference type="InterPro" id="IPR042197">
    <property type="entry name" value="Apaf_helical"/>
</dbReference>
<evidence type="ECO:0000313" key="4">
    <source>
        <dbReference type="EMBL" id="VAI52564.1"/>
    </source>
</evidence>
<dbReference type="AlphaFoldDB" id="A0A9R1B5S9"/>
<dbReference type="EMBL" id="LT934122">
    <property type="protein sequence ID" value="VAI52564.1"/>
    <property type="molecule type" value="Genomic_DNA"/>
</dbReference>
<dbReference type="InterPro" id="IPR058922">
    <property type="entry name" value="WHD_DRP"/>
</dbReference>
<dbReference type="Gene3D" id="1.10.10.10">
    <property type="entry name" value="Winged helix-like DNA-binding domain superfamily/Winged helix DNA-binding domain"/>
    <property type="match status" value="1"/>
</dbReference>
<evidence type="ECO:0000259" key="3">
    <source>
        <dbReference type="Pfam" id="PF23559"/>
    </source>
</evidence>
<dbReference type="Gramene" id="TRITD6Bv1G002840.2">
    <property type="protein sequence ID" value="TRITD6Bv1G002840.2"/>
    <property type="gene ID" value="TRITD6Bv1G002840"/>
</dbReference>
<dbReference type="GO" id="GO:0002758">
    <property type="term" value="P:innate immune response-activating signaling pathway"/>
    <property type="evidence" value="ECO:0007669"/>
    <property type="project" value="UniProtKB-ARBA"/>
</dbReference>
<keyword evidence="1" id="KW-0677">Repeat</keyword>
<dbReference type="SUPFAM" id="SSF52540">
    <property type="entry name" value="P-loop containing nucleoside triphosphate hydrolases"/>
    <property type="match status" value="1"/>
</dbReference>
<dbReference type="GO" id="GO:0042742">
    <property type="term" value="P:defense response to bacterium"/>
    <property type="evidence" value="ECO:0007669"/>
    <property type="project" value="UniProtKB-ARBA"/>
</dbReference>
<dbReference type="InterPro" id="IPR044974">
    <property type="entry name" value="Disease_R_plants"/>
</dbReference>
<proteinExistence type="predicted"/>
<protein>
    <recommendedName>
        <fullName evidence="3">Disease resistance protein winged helix domain-containing protein</fullName>
    </recommendedName>
</protein>
<dbReference type="GO" id="GO:0043531">
    <property type="term" value="F:ADP binding"/>
    <property type="evidence" value="ECO:0007669"/>
    <property type="project" value="InterPro"/>
</dbReference>
<sequence>MQPLSEDYSKMLFYTRTSGSEGPAEVTTIILKKCGGVPLAITTIASLLVAKHRKDWSKVYDAIGFGHEENDDVRNTRKILSFSYYDLSSNLKTCLLYLSVFPEDCLIDKISLIWRWVAEGFIPYREGMESFELGEIYFNKLVNKSMIRWIDPEDNDF</sequence>
<feature type="domain" description="Disease resistance protein winged helix" evidence="3">
    <location>
        <begin position="100"/>
        <end position="151"/>
    </location>
</feature>
<evidence type="ECO:0000256" key="1">
    <source>
        <dbReference type="ARBA" id="ARBA00022737"/>
    </source>
</evidence>
<dbReference type="InterPro" id="IPR036388">
    <property type="entry name" value="WH-like_DNA-bd_sf"/>
</dbReference>